<proteinExistence type="predicted"/>
<gene>
    <name evidence="2" type="ORF">GcM1_167016</name>
</gene>
<evidence type="ECO:0008006" key="4">
    <source>
        <dbReference type="Google" id="ProtNLM"/>
    </source>
</evidence>
<feature type="region of interest" description="Disordered" evidence="1">
    <location>
        <begin position="43"/>
        <end position="97"/>
    </location>
</feature>
<feature type="compositionally biased region" description="Polar residues" evidence="1">
    <location>
        <begin position="79"/>
        <end position="89"/>
    </location>
</feature>
<dbReference type="AlphaFoldDB" id="A0A420J7R8"/>
<feature type="compositionally biased region" description="Basic and acidic residues" evidence="1">
    <location>
        <begin position="318"/>
        <end position="328"/>
    </location>
</feature>
<evidence type="ECO:0000256" key="1">
    <source>
        <dbReference type="SAM" id="MobiDB-lite"/>
    </source>
</evidence>
<dbReference type="Proteomes" id="UP000285326">
    <property type="component" value="Unassembled WGS sequence"/>
</dbReference>
<dbReference type="EMBL" id="MCBS01016722">
    <property type="protein sequence ID" value="RKF82806.1"/>
    <property type="molecule type" value="Genomic_DNA"/>
</dbReference>
<organism evidence="2 3">
    <name type="scientific">Golovinomyces cichoracearum</name>
    <dbReference type="NCBI Taxonomy" id="62708"/>
    <lineage>
        <taxon>Eukaryota</taxon>
        <taxon>Fungi</taxon>
        <taxon>Dikarya</taxon>
        <taxon>Ascomycota</taxon>
        <taxon>Pezizomycotina</taxon>
        <taxon>Leotiomycetes</taxon>
        <taxon>Erysiphales</taxon>
        <taxon>Erysiphaceae</taxon>
        <taxon>Golovinomyces</taxon>
    </lineage>
</organism>
<sequence length="344" mass="40225">MDDQPPITLTSDYALQGSLFLGNLQRLHYPRMRLSPILRPAATLDDMTPMKKPRVNRDSQREVKFENQQEPRQRENSTRLHSQRQTSQPPLFPPTARLEKVPHLPEEQKLASSASSDAPMWRHAMTTRMNRYGSYFCDDVYRIEFIYENTKDEAAKILRSYILDPPSDWNPFDFIDVVADAFTDPAKRENATAEFKRLTMAPRELFWDFWTKFRTLAADAEYRGERFLREQLRSKVLIRRSNAALQEADAHYQSIQHRQKRQATTFFAADERHSNFPSSSTIPKNQKQTVRSLNYKELNNTTIKRPENSAISSNHLRNSLEPERKNQRENSVTPASYVENRQSS</sequence>
<feature type="compositionally biased region" description="Basic and acidic residues" evidence="1">
    <location>
        <begin position="55"/>
        <end position="78"/>
    </location>
</feature>
<evidence type="ECO:0000313" key="3">
    <source>
        <dbReference type="Proteomes" id="UP000285326"/>
    </source>
</evidence>
<feature type="region of interest" description="Disordered" evidence="1">
    <location>
        <begin position="305"/>
        <end position="344"/>
    </location>
</feature>
<evidence type="ECO:0000313" key="2">
    <source>
        <dbReference type="EMBL" id="RKF82806.1"/>
    </source>
</evidence>
<reference evidence="2 3" key="1">
    <citation type="journal article" date="2018" name="BMC Genomics">
        <title>Comparative genome analyses reveal sequence features reflecting distinct modes of host-adaptation between dicot and monocot powdery mildew.</title>
        <authorList>
            <person name="Wu Y."/>
            <person name="Ma X."/>
            <person name="Pan Z."/>
            <person name="Kale S.D."/>
            <person name="Song Y."/>
            <person name="King H."/>
            <person name="Zhang Q."/>
            <person name="Presley C."/>
            <person name="Deng X."/>
            <person name="Wei C.I."/>
            <person name="Xiao S."/>
        </authorList>
    </citation>
    <scope>NUCLEOTIDE SEQUENCE [LARGE SCALE GENOMIC DNA]</scope>
    <source>
        <strain evidence="2">UMSG1</strain>
    </source>
</reference>
<comment type="caution">
    <text evidence="2">The sequence shown here is derived from an EMBL/GenBank/DDBJ whole genome shotgun (WGS) entry which is preliminary data.</text>
</comment>
<name>A0A420J7R8_9PEZI</name>
<protein>
    <recommendedName>
        <fullName evidence="4">Retrotransposon gag domain-containing protein</fullName>
    </recommendedName>
</protein>
<feature type="compositionally biased region" description="Polar residues" evidence="1">
    <location>
        <begin position="305"/>
        <end position="317"/>
    </location>
</feature>
<accession>A0A420J7R8</accession>
<feature type="compositionally biased region" description="Polar residues" evidence="1">
    <location>
        <begin position="329"/>
        <end position="344"/>
    </location>
</feature>